<reference evidence="1" key="1">
    <citation type="submission" date="2023-01" db="EMBL/GenBank/DDBJ databases">
        <title>Genome assembly of the deep-sea coral Lophelia pertusa.</title>
        <authorList>
            <person name="Herrera S."/>
            <person name="Cordes E."/>
        </authorList>
    </citation>
    <scope>NUCLEOTIDE SEQUENCE</scope>
    <source>
        <strain evidence="1">USNM1676648</strain>
        <tissue evidence="1">Polyp</tissue>
    </source>
</reference>
<dbReference type="Proteomes" id="UP001163046">
    <property type="component" value="Unassembled WGS sequence"/>
</dbReference>
<dbReference type="EMBL" id="MU826351">
    <property type="protein sequence ID" value="KAJ7381207.1"/>
    <property type="molecule type" value="Genomic_DNA"/>
</dbReference>
<name>A0A9X0CZ22_9CNID</name>
<organism evidence="1 2">
    <name type="scientific">Desmophyllum pertusum</name>
    <dbReference type="NCBI Taxonomy" id="174260"/>
    <lineage>
        <taxon>Eukaryota</taxon>
        <taxon>Metazoa</taxon>
        <taxon>Cnidaria</taxon>
        <taxon>Anthozoa</taxon>
        <taxon>Hexacorallia</taxon>
        <taxon>Scleractinia</taxon>
        <taxon>Caryophylliina</taxon>
        <taxon>Caryophylliidae</taxon>
        <taxon>Desmophyllum</taxon>
    </lineage>
</organism>
<evidence type="ECO:0000313" key="2">
    <source>
        <dbReference type="Proteomes" id="UP001163046"/>
    </source>
</evidence>
<dbReference type="OrthoDB" id="5952066at2759"/>
<gene>
    <name evidence="1" type="ORF">OS493_004808</name>
</gene>
<proteinExistence type="predicted"/>
<comment type="caution">
    <text evidence="1">The sequence shown here is derived from an EMBL/GenBank/DDBJ whole genome shotgun (WGS) entry which is preliminary data.</text>
</comment>
<dbReference type="AlphaFoldDB" id="A0A9X0CZ22"/>
<evidence type="ECO:0000313" key="1">
    <source>
        <dbReference type="EMBL" id="KAJ7381207.1"/>
    </source>
</evidence>
<accession>A0A9X0CZ22</accession>
<sequence length="233" mass="26922">MNVESIPCVFKKRVELRVTDDLRTISEQCSTIDWRNAKKREVSQESIEDLSSLVYNMLAIEDSNTRSSSSKTPLAAWQVCVSAKQHEGGYQLDPQSLDAHATNRTVLFHRKTPQFFTPARCCRNNFTREDLAEEKSCAERDNVKEIRAKSASLVSDQSVNTVQDGGRFHRNTRSASCSPHTRLTFHHSKYTDYYIKNYREQITDDNIRKHIQWRLNELKCNDAVKKPPKKPTK</sequence>
<keyword evidence="2" id="KW-1185">Reference proteome</keyword>
<protein>
    <submittedName>
        <fullName evidence="1">Uncharacterized protein</fullName>
    </submittedName>
</protein>